<reference evidence="6 7" key="1">
    <citation type="submission" date="2019-06" db="EMBL/GenBank/DDBJ databases">
        <title>Sequencing the genomes of 1000 actinobacteria strains.</title>
        <authorList>
            <person name="Klenk H.-P."/>
        </authorList>
    </citation>
    <scope>NUCLEOTIDE SEQUENCE [LARGE SCALE GENOMIC DNA]</scope>
    <source>
        <strain evidence="6 7">DSM 18082</strain>
    </source>
</reference>
<feature type="domain" description="NlpC/P60" evidence="5">
    <location>
        <begin position="124"/>
        <end position="237"/>
    </location>
</feature>
<evidence type="ECO:0000256" key="4">
    <source>
        <dbReference type="ARBA" id="ARBA00022807"/>
    </source>
</evidence>
<dbReference type="InterPro" id="IPR000064">
    <property type="entry name" value="NLP_P60_dom"/>
</dbReference>
<dbReference type="PROSITE" id="PS51935">
    <property type="entry name" value="NLPC_P60"/>
    <property type="match status" value="1"/>
</dbReference>
<dbReference type="RefSeq" id="WP_246091995.1">
    <property type="nucleotide sequence ID" value="NZ_BAAAKX010000003.1"/>
</dbReference>
<dbReference type="PANTHER" id="PTHR47053">
    <property type="entry name" value="MUREIN DD-ENDOPEPTIDASE MEPH-RELATED"/>
    <property type="match status" value="1"/>
</dbReference>
<protein>
    <submittedName>
        <fullName evidence="6">Cell wall-associated NlpC family hydrolase</fullName>
    </submittedName>
</protein>
<gene>
    <name evidence="6" type="ORF">FB474_0224</name>
</gene>
<evidence type="ECO:0000313" key="7">
    <source>
        <dbReference type="Proteomes" id="UP000319514"/>
    </source>
</evidence>
<accession>A0A542ZEX3</accession>
<evidence type="ECO:0000256" key="2">
    <source>
        <dbReference type="ARBA" id="ARBA00022670"/>
    </source>
</evidence>
<keyword evidence="4" id="KW-0788">Thiol protease</keyword>
<keyword evidence="2" id="KW-0645">Protease</keyword>
<evidence type="ECO:0000256" key="3">
    <source>
        <dbReference type="ARBA" id="ARBA00022801"/>
    </source>
</evidence>
<dbReference type="Pfam" id="PF00877">
    <property type="entry name" value="NLPC_P60"/>
    <property type="match status" value="1"/>
</dbReference>
<comment type="caution">
    <text evidence="6">The sequence shown here is derived from an EMBL/GenBank/DDBJ whole genome shotgun (WGS) entry which is preliminary data.</text>
</comment>
<evidence type="ECO:0000259" key="5">
    <source>
        <dbReference type="PROSITE" id="PS51935"/>
    </source>
</evidence>
<dbReference type="InterPro" id="IPR051202">
    <property type="entry name" value="Peptidase_C40"/>
</dbReference>
<dbReference type="SUPFAM" id="SSF54001">
    <property type="entry name" value="Cysteine proteinases"/>
    <property type="match status" value="1"/>
</dbReference>
<organism evidence="6 7">
    <name type="scientific">Oryzihumus leptocrescens</name>
    <dbReference type="NCBI Taxonomy" id="297536"/>
    <lineage>
        <taxon>Bacteria</taxon>
        <taxon>Bacillati</taxon>
        <taxon>Actinomycetota</taxon>
        <taxon>Actinomycetes</taxon>
        <taxon>Micrococcales</taxon>
        <taxon>Intrasporangiaceae</taxon>
        <taxon>Oryzihumus</taxon>
    </lineage>
</organism>
<dbReference type="Gene3D" id="3.90.1720.10">
    <property type="entry name" value="endopeptidase domain like (from Nostoc punctiforme)"/>
    <property type="match status" value="1"/>
</dbReference>
<dbReference type="PANTHER" id="PTHR47053:SF1">
    <property type="entry name" value="MUREIN DD-ENDOPEPTIDASE MEPH-RELATED"/>
    <property type="match status" value="1"/>
</dbReference>
<dbReference type="InterPro" id="IPR038765">
    <property type="entry name" value="Papain-like_cys_pep_sf"/>
</dbReference>
<keyword evidence="7" id="KW-1185">Reference proteome</keyword>
<dbReference type="AlphaFoldDB" id="A0A542ZEX3"/>
<proteinExistence type="inferred from homology"/>
<name>A0A542ZEX3_9MICO</name>
<comment type="similarity">
    <text evidence="1">Belongs to the peptidase C40 family.</text>
</comment>
<dbReference type="GO" id="GO:0006508">
    <property type="term" value="P:proteolysis"/>
    <property type="evidence" value="ECO:0007669"/>
    <property type="project" value="UniProtKB-KW"/>
</dbReference>
<dbReference type="EMBL" id="VFOQ01000001">
    <property type="protein sequence ID" value="TQL58885.1"/>
    <property type="molecule type" value="Genomic_DNA"/>
</dbReference>
<evidence type="ECO:0000256" key="1">
    <source>
        <dbReference type="ARBA" id="ARBA00007074"/>
    </source>
</evidence>
<dbReference type="Proteomes" id="UP000319514">
    <property type="component" value="Unassembled WGS sequence"/>
</dbReference>
<sequence length="237" mass="24070">MSKHHAGRHRAAGRQTTTTALTSALGRSGQPAAKASAVLAVSGGLVASFSMPASAAPATHAPEAATPTNAPGTVAVSAPSTAAVPVAPSFGEVGFDATAPKAAPVHRAVETVSRSTDRMAINLPSPAAGVLGIAAMYAGVPYEWGGTTPSGFDCSGFTQYVFSKIGISLPRTAEEQRMAATRVSNPQPGDLVFFGNPAHHVGIYAGGGMMWDAPHSGAVVSKRPIWNDSSITYGRFS</sequence>
<dbReference type="GO" id="GO:0008234">
    <property type="term" value="F:cysteine-type peptidase activity"/>
    <property type="evidence" value="ECO:0007669"/>
    <property type="project" value="UniProtKB-KW"/>
</dbReference>
<keyword evidence="3 6" id="KW-0378">Hydrolase</keyword>
<evidence type="ECO:0000313" key="6">
    <source>
        <dbReference type="EMBL" id="TQL58885.1"/>
    </source>
</evidence>